<organism evidence="3 4">
    <name type="scientific">Lasius niger</name>
    <name type="common">Black garden ant</name>
    <dbReference type="NCBI Taxonomy" id="67767"/>
    <lineage>
        <taxon>Eukaryota</taxon>
        <taxon>Metazoa</taxon>
        <taxon>Ecdysozoa</taxon>
        <taxon>Arthropoda</taxon>
        <taxon>Hexapoda</taxon>
        <taxon>Insecta</taxon>
        <taxon>Pterygota</taxon>
        <taxon>Neoptera</taxon>
        <taxon>Endopterygota</taxon>
        <taxon>Hymenoptera</taxon>
        <taxon>Apocrita</taxon>
        <taxon>Aculeata</taxon>
        <taxon>Formicoidea</taxon>
        <taxon>Formicidae</taxon>
        <taxon>Formicinae</taxon>
        <taxon>Lasius</taxon>
        <taxon>Lasius</taxon>
    </lineage>
</organism>
<dbReference type="PROSITE" id="PS51257">
    <property type="entry name" value="PROKAR_LIPOPROTEIN"/>
    <property type="match status" value="1"/>
</dbReference>
<dbReference type="AlphaFoldDB" id="A0A0J7KHK3"/>
<dbReference type="EMBL" id="LBMM01007495">
    <property type="protein sequence ID" value="KMQ89691.1"/>
    <property type="molecule type" value="Genomic_DNA"/>
</dbReference>
<dbReference type="Proteomes" id="UP000036403">
    <property type="component" value="Unassembled WGS sequence"/>
</dbReference>
<accession>A0A0J7KHK3</accession>
<gene>
    <name evidence="3" type="ORF">RF55_10653</name>
</gene>
<evidence type="ECO:0000313" key="4">
    <source>
        <dbReference type="Proteomes" id="UP000036403"/>
    </source>
</evidence>
<keyword evidence="2" id="KW-0732">Signal</keyword>
<feature type="signal peptide" evidence="2">
    <location>
        <begin position="1"/>
        <end position="26"/>
    </location>
</feature>
<name>A0A0J7KHK3_LASNI</name>
<feature type="region of interest" description="Disordered" evidence="1">
    <location>
        <begin position="204"/>
        <end position="250"/>
    </location>
</feature>
<evidence type="ECO:0000256" key="1">
    <source>
        <dbReference type="SAM" id="MobiDB-lite"/>
    </source>
</evidence>
<evidence type="ECO:0000313" key="3">
    <source>
        <dbReference type="EMBL" id="KMQ89691.1"/>
    </source>
</evidence>
<comment type="caution">
    <text evidence="3">The sequence shown here is derived from an EMBL/GenBank/DDBJ whole genome shotgun (WGS) entry which is preliminary data.</text>
</comment>
<sequence length="250" mass="27922">MKLLKKIFPISAVLLTSSSLFALGGCQKLDIPFKGRTQAADGATITFCANSGLGCHRIANKAEWQQLYNASGRYHVGTWDAPWGKKYLIPYGYNHREDWVAAWKAAEKDCETKDKCEFPAFVQQARKSNHDMLHMLDEYNFPKAFRPFFQPTMKKMQSKGDTQYQCDLFSYICTPFIDSPEKQIGFYRPHQPLTYITSPTELTSAAPLSGEGSEEAHVSKADPNKDAPTAQEKKDTAAPIPTASEVSAAH</sequence>
<keyword evidence="4" id="KW-1185">Reference proteome</keyword>
<protein>
    <submittedName>
        <fullName evidence="3">Uncharacterized protein</fullName>
    </submittedName>
</protein>
<proteinExistence type="predicted"/>
<dbReference type="PaxDb" id="67767-A0A0J7KHK3"/>
<feature type="chain" id="PRO_5005290035" evidence="2">
    <location>
        <begin position="27"/>
        <end position="250"/>
    </location>
</feature>
<evidence type="ECO:0000256" key="2">
    <source>
        <dbReference type="SAM" id="SignalP"/>
    </source>
</evidence>
<reference evidence="3 4" key="1">
    <citation type="submission" date="2015-04" db="EMBL/GenBank/DDBJ databases">
        <title>Lasius niger genome sequencing.</title>
        <authorList>
            <person name="Konorov E.A."/>
            <person name="Nikitin M.A."/>
            <person name="Kirill M.V."/>
            <person name="Chang P."/>
        </authorList>
    </citation>
    <scope>NUCLEOTIDE SEQUENCE [LARGE SCALE GENOMIC DNA]</scope>
    <source>
        <tissue evidence="3">Whole</tissue>
    </source>
</reference>
<feature type="compositionally biased region" description="Basic and acidic residues" evidence="1">
    <location>
        <begin position="214"/>
        <end position="236"/>
    </location>
</feature>